<reference evidence="6 7" key="1">
    <citation type="submission" date="2017-11" db="EMBL/GenBank/DDBJ databases">
        <title>Comparitive Functional Genomics of Dry Heat Resistant strains isolated from the Viking Spacecraft.</title>
        <authorList>
            <person name="Seuylemezian A."/>
            <person name="Cooper K."/>
            <person name="Vaishampayan P."/>
        </authorList>
    </citation>
    <scope>NUCLEOTIDE SEQUENCE [LARGE SCALE GENOMIC DNA]</scope>
    <source>
        <strain evidence="6 7">V1-29</strain>
    </source>
</reference>
<dbReference type="OrthoDB" id="43862at2"/>
<evidence type="ECO:0000256" key="2">
    <source>
        <dbReference type="ARBA" id="ARBA00022603"/>
    </source>
</evidence>
<evidence type="ECO:0000259" key="5">
    <source>
        <dbReference type="Pfam" id="PF08241"/>
    </source>
</evidence>
<dbReference type="Gene3D" id="3.40.50.150">
    <property type="entry name" value="Vaccinia Virus protein VP39"/>
    <property type="match status" value="1"/>
</dbReference>
<feature type="domain" description="Methyltransferase type 11" evidence="5">
    <location>
        <begin position="41"/>
        <end position="135"/>
    </location>
</feature>
<dbReference type="AlphaFoldDB" id="A0A2N5MB04"/>
<dbReference type="EMBL" id="PGUY01000004">
    <property type="protein sequence ID" value="PLT31539.1"/>
    <property type="molecule type" value="Genomic_DNA"/>
</dbReference>
<evidence type="ECO:0000256" key="1">
    <source>
        <dbReference type="ARBA" id="ARBA00005189"/>
    </source>
</evidence>
<evidence type="ECO:0000256" key="4">
    <source>
        <dbReference type="ARBA" id="ARBA00025707"/>
    </source>
</evidence>
<dbReference type="Proteomes" id="UP000234748">
    <property type="component" value="Unassembled WGS sequence"/>
</dbReference>
<dbReference type="GO" id="GO:0032259">
    <property type="term" value="P:methylation"/>
    <property type="evidence" value="ECO:0007669"/>
    <property type="project" value="UniProtKB-KW"/>
</dbReference>
<comment type="caution">
    <text evidence="6">The sequence shown here is derived from an EMBL/GenBank/DDBJ whole genome shotgun (WGS) entry which is preliminary data.</text>
</comment>
<dbReference type="InterPro" id="IPR013216">
    <property type="entry name" value="Methyltransf_11"/>
</dbReference>
<dbReference type="InterPro" id="IPR029063">
    <property type="entry name" value="SAM-dependent_MTases_sf"/>
</dbReference>
<evidence type="ECO:0000313" key="6">
    <source>
        <dbReference type="EMBL" id="PLT31539.1"/>
    </source>
</evidence>
<keyword evidence="7" id="KW-1185">Reference proteome</keyword>
<gene>
    <name evidence="6" type="ORF">CUU66_02085</name>
</gene>
<evidence type="ECO:0000256" key="3">
    <source>
        <dbReference type="ARBA" id="ARBA00022679"/>
    </source>
</evidence>
<dbReference type="CDD" id="cd02440">
    <property type="entry name" value="AdoMet_MTases"/>
    <property type="match status" value="1"/>
</dbReference>
<comment type="pathway">
    <text evidence="4">Phospholipid metabolism.</text>
</comment>
<keyword evidence="3 6" id="KW-0808">Transferase</keyword>
<dbReference type="RefSeq" id="WP_101640033.1">
    <property type="nucleotide sequence ID" value="NZ_PGUY01000004.1"/>
</dbReference>
<organism evidence="6 7">
    <name type="scientific">Peribacillus deserti</name>
    <dbReference type="NCBI Taxonomy" id="673318"/>
    <lineage>
        <taxon>Bacteria</taxon>
        <taxon>Bacillati</taxon>
        <taxon>Bacillota</taxon>
        <taxon>Bacilli</taxon>
        <taxon>Bacillales</taxon>
        <taxon>Bacillaceae</taxon>
        <taxon>Peribacillus</taxon>
    </lineage>
</organism>
<evidence type="ECO:0000313" key="7">
    <source>
        <dbReference type="Proteomes" id="UP000234748"/>
    </source>
</evidence>
<accession>A0A2N5MB04</accession>
<dbReference type="GO" id="GO:0008757">
    <property type="term" value="F:S-adenosylmethionine-dependent methyltransferase activity"/>
    <property type="evidence" value="ECO:0007669"/>
    <property type="project" value="InterPro"/>
</dbReference>
<protein>
    <submittedName>
        <fullName evidence="6">Class I SAM-dependent methyltransferase</fullName>
    </submittedName>
</protein>
<sequence length="242" mass="27209">MNFSYQDALAYYGISGAHPGSLSLTKRILQQEIVFPNMRILDAGCGTGQTSSYIAKTYPSKVYAIDSHAEMIQRSKHRFSKERLPISLYHASMENMPFRSSTFDLVLAESSTAFTNIPRTVSEYYRVLKENGVLITIDMTAEPNLSPDARHKIKQFYGVNAVLTEKEWIHTFKRAGFHTVKTLKAATIFDELATPHHSEANPEGSNKSAPSHPAADLMLTMHHKLSMQYGSSLGYRVFRITK</sequence>
<dbReference type="PANTHER" id="PTHR44307:SF2">
    <property type="entry name" value="PHOSPHOETHANOLAMINE METHYLTRANSFERASE ISOFORM X1"/>
    <property type="match status" value="1"/>
</dbReference>
<dbReference type="SUPFAM" id="SSF53335">
    <property type="entry name" value="S-adenosyl-L-methionine-dependent methyltransferases"/>
    <property type="match status" value="1"/>
</dbReference>
<dbReference type="Pfam" id="PF08241">
    <property type="entry name" value="Methyltransf_11"/>
    <property type="match status" value="1"/>
</dbReference>
<name>A0A2N5MB04_9BACI</name>
<comment type="pathway">
    <text evidence="1">Lipid metabolism.</text>
</comment>
<proteinExistence type="predicted"/>
<keyword evidence="2 6" id="KW-0489">Methyltransferase</keyword>
<dbReference type="PANTHER" id="PTHR44307">
    <property type="entry name" value="PHOSPHOETHANOLAMINE METHYLTRANSFERASE"/>
    <property type="match status" value="1"/>
</dbReference>